<evidence type="ECO:0000313" key="3">
    <source>
        <dbReference type="EMBL" id="GLQ29124.1"/>
    </source>
</evidence>
<accession>A0ABQ5VQA2</accession>
<dbReference type="InterPro" id="IPR022761">
    <property type="entry name" value="Fumarate_lyase_N"/>
</dbReference>
<dbReference type="InterPro" id="IPR020557">
    <property type="entry name" value="Fumarate_lyase_CS"/>
</dbReference>
<dbReference type="PROSITE" id="PS00163">
    <property type="entry name" value="FUMARATE_LYASES"/>
    <property type="match status" value="1"/>
</dbReference>
<dbReference type="EMBL" id="BSNL01000007">
    <property type="protein sequence ID" value="GLQ29124.1"/>
    <property type="molecule type" value="Genomic_DNA"/>
</dbReference>
<dbReference type="InterPro" id="IPR000362">
    <property type="entry name" value="Fumarate_lyase_fam"/>
</dbReference>
<feature type="domain" description="Fumarate lyase N-terminal" evidence="2">
    <location>
        <begin position="35"/>
        <end position="290"/>
    </location>
</feature>
<dbReference type="InterPro" id="IPR008948">
    <property type="entry name" value="L-Aspartase-like"/>
</dbReference>
<name>A0ABQ5VQA2_9RHOB</name>
<comment type="similarity">
    <text evidence="1">Belongs to the class-II fumarase/aspartase family.</text>
</comment>
<evidence type="ECO:0000313" key="4">
    <source>
        <dbReference type="Proteomes" id="UP001161388"/>
    </source>
</evidence>
<proteinExistence type="inferred from homology"/>
<evidence type="ECO:0000259" key="2">
    <source>
        <dbReference type="Pfam" id="PF00206"/>
    </source>
</evidence>
<dbReference type="PRINTS" id="PR00145">
    <property type="entry name" value="ARGSUCLYASE"/>
</dbReference>
<sequence>MISVFEHPWLGGLFGDDEAAALWSPEAQLDHFRAFEAALARALEQSGLVPSGHGAAAASVIETADIDLQGLARGTGTDGLPIPNLVKQLRAVAGDYRAAVHTGATSQDVMDTALSLTLKTLTDLLQLRLKELDATLGGLTQTQGTNALMGRTRMQAALPITVADRLASWRQPLASHVAALEGLRPQVERLQLGGAVGTRGDFGEAGPQIAAQIAKELTLIDGPVWHTDRSGVAAYAGCLSLITGSLGKIGQDVALMAQQGIDDVTLTVGGGSSAMPHKSNPVLAELLMTLARFNATQLSGVHHALVHEQERSGAAWMLEWMILPQMSVTTARALTASQALCAQIRAVGKA</sequence>
<dbReference type="PRINTS" id="PR00149">
    <property type="entry name" value="FUMRATELYASE"/>
</dbReference>
<dbReference type="Pfam" id="PF00206">
    <property type="entry name" value="Lyase_1"/>
    <property type="match status" value="1"/>
</dbReference>
<gene>
    <name evidence="3" type="primary">pcaB_2</name>
    <name evidence="3" type="ORF">GCM10007927_39270</name>
</gene>
<dbReference type="Gene3D" id="1.20.200.10">
    <property type="entry name" value="Fumarase/aspartase (Central domain)"/>
    <property type="match status" value="1"/>
</dbReference>
<dbReference type="Proteomes" id="UP001161388">
    <property type="component" value="Unassembled WGS sequence"/>
</dbReference>
<keyword evidence="4" id="KW-1185">Reference proteome</keyword>
<protein>
    <submittedName>
        <fullName evidence="3">3-carboxy-cis,cis-muconate cycloisomerase</fullName>
    </submittedName>
</protein>
<reference evidence="3" key="1">
    <citation type="journal article" date="2014" name="Int. J. Syst. Evol. Microbiol.">
        <title>Complete genome of a new Firmicutes species belonging to the dominant human colonic microbiota ('Ruminococcus bicirculans') reveals two chromosomes and a selective capacity to utilize plant glucans.</title>
        <authorList>
            <consortium name="NISC Comparative Sequencing Program"/>
            <person name="Wegmann U."/>
            <person name="Louis P."/>
            <person name="Goesmann A."/>
            <person name="Henrissat B."/>
            <person name="Duncan S.H."/>
            <person name="Flint H.J."/>
        </authorList>
    </citation>
    <scope>NUCLEOTIDE SEQUENCE</scope>
    <source>
        <strain evidence="3">NBRC 109915</strain>
    </source>
</reference>
<dbReference type="PANTHER" id="PTHR43172:SF2">
    <property type="entry name" value="ADENYLOSUCCINATE LYASE C-TERMINAL DOMAIN-CONTAINING PROTEIN"/>
    <property type="match status" value="1"/>
</dbReference>
<evidence type="ECO:0000256" key="1">
    <source>
        <dbReference type="ARBA" id="ARBA00034772"/>
    </source>
</evidence>
<dbReference type="NCBIfam" id="NF004631">
    <property type="entry name" value="PRK05975.1"/>
    <property type="match status" value="1"/>
</dbReference>
<organism evidence="3 4">
    <name type="scientific">Sulfitobacter pacificus</name>
    <dbReference type="NCBI Taxonomy" id="1499314"/>
    <lineage>
        <taxon>Bacteria</taxon>
        <taxon>Pseudomonadati</taxon>
        <taxon>Pseudomonadota</taxon>
        <taxon>Alphaproteobacteria</taxon>
        <taxon>Rhodobacterales</taxon>
        <taxon>Roseobacteraceae</taxon>
        <taxon>Sulfitobacter</taxon>
    </lineage>
</organism>
<dbReference type="SUPFAM" id="SSF48557">
    <property type="entry name" value="L-aspartase-like"/>
    <property type="match status" value="1"/>
</dbReference>
<dbReference type="PANTHER" id="PTHR43172">
    <property type="entry name" value="ADENYLOSUCCINATE LYASE"/>
    <property type="match status" value="1"/>
</dbReference>
<dbReference type="RefSeq" id="WP_138865781.1">
    <property type="nucleotide sequence ID" value="NZ_BSNL01000007.1"/>
</dbReference>
<reference evidence="3" key="2">
    <citation type="submission" date="2023-01" db="EMBL/GenBank/DDBJ databases">
        <title>Draft genome sequence of Sulfitobacter pacificus strain NBRC 109915.</title>
        <authorList>
            <person name="Sun Q."/>
            <person name="Mori K."/>
        </authorList>
    </citation>
    <scope>NUCLEOTIDE SEQUENCE</scope>
    <source>
        <strain evidence="3">NBRC 109915</strain>
    </source>
</reference>
<comment type="caution">
    <text evidence="3">The sequence shown here is derived from an EMBL/GenBank/DDBJ whole genome shotgun (WGS) entry which is preliminary data.</text>
</comment>